<dbReference type="GO" id="GO:0030422">
    <property type="term" value="P:siRNA processing"/>
    <property type="evidence" value="ECO:0007669"/>
    <property type="project" value="TreeGrafter"/>
</dbReference>
<dbReference type="PANTHER" id="PTHR14950:SF58">
    <property type="entry name" value="RNASE III DOMAIN-CONTAINING PROTEIN"/>
    <property type="match status" value="1"/>
</dbReference>
<dbReference type="InterPro" id="IPR000999">
    <property type="entry name" value="RNase_III_dom"/>
</dbReference>
<dbReference type="GO" id="GO:0005634">
    <property type="term" value="C:nucleus"/>
    <property type="evidence" value="ECO:0007669"/>
    <property type="project" value="TreeGrafter"/>
</dbReference>
<accession>A0A8S9GAW8</accession>
<comment type="caution">
    <text evidence="3">The sequence shown here is derived from an EMBL/GenBank/DDBJ whole genome shotgun (WGS) entry which is preliminary data.</text>
</comment>
<evidence type="ECO:0000313" key="5">
    <source>
        <dbReference type="Proteomes" id="UP000712281"/>
    </source>
</evidence>
<proteinExistence type="predicted"/>
<keyword evidence="1" id="KW-0378">Hydrolase</keyword>
<dbReference type="AlphaFoldDB" id="A0A8S9GAW8"/>
<dbReference type="EMBL" id="QGKW02002005">
    <property type="protein sequence ID" value="KAF2543175.1"/>
    <property type="molecule type" value="Genomic_DNA"/>
</dbReference>
<reference evidence="3" key="1">
    <citation type="submission" date="2019-12" db="EMBL/GenBank/DDBJ databases">
        <title>Genome sequencing and annotation of Brassica cretica.</title>
        <authorList>
            <person name="Studholme D.J."/>
            <person name="Sarris P.F."/>
        </authorList>
    </citation>
    <scope>NUCLEOTIDE SEQUENCE</scope>
    <source>
        <strain evidence="3">PFS-001/15</strain>
        <strain evidence="4">PFS-102/07</strain>
        <tissue evidence="3">Leaf</tissue>
    </source>
</reference>
<name>A0A8S9GAW8_BRACR</name>
<dbReference type="Gene3D" id="1.10.1520.10">
    <property type="entry name" value="Ribonuclease III domain"/>
    <property type="match status" value="1"/>
</dbReference>
<dbReference type="GO" id="GO:0004525">
    <property type="term" value="F:ribonuclease III activity"/>
    <property type="evidence" value="ECO:0007669"/>
    <property type="project" value="InterPro"/>
</dbReference>
<dbReference type="Pfam" id="PF00636">
    <property type="entry name" value="Ribonuclease_3"/>
    <property type="match status" value="1"/>
</dbReference>
<evidence type="ECO:0000259" key="2">
    <source>
        <dbReference type="PROSITE" id="PS50142"/>
    </source>
</evidence>
<feature type="domain" description="RNase III" evidence="2">
    <location>
        <begin position="48"/>
        <end position="154"/>
    </location>
</feature>
<evidence type="ECO:0000313" key="3">
    <source>
        <dbReference type="EMBL" id="KAF2543175.1"/>
    </source>
</evidence>
<gene>
    <name evidence="3" type="ORF">F2Q68_00030614</name>
    <name evidence="4" type="ORF">F2Q70_00035458</name>
</gene>
<dbReference type="SMART" id="SM00535">
    <property type="entry name" value="RIBOc"/>
    <property type="match status" value="1"/>
</dbReference>
<dbReference type="PROSITE" id="PS50142">
    <property type="entry name" value="RNASE_3_2"/>
    <property type="match status" value="1"/>
</dbReference>
<evidence type="ECO:0000313" key="4">
    <source>
        <dbReference type="EMBL" id="KAF2587293.1"/>
    </source>
</evidence>
<organism evidence="3 5">
    <name type="scientific">Brassica cretica</name>
    <name type="common">Mustard</name>
    <dbReference type="NCBI Taxonomy" id="69181"/>
    <lineage>
        <taxon>Eukaryota</taxon>
        <taxon>Viridiplantae</taxon>
        <taxon>Streptophyta</taxon>
        <taxon>Embryophyta</taxon>
        <taxon>Tracheophyta</taxon>
        <taxon>Spermatophyta</taxon>
        <taxon>Magnoliopsida</taxon>
        <taxon>eudicotyledons</taxon>
        <taxon>Gunneridae</taxon>
        <taxon>Pentapetalae</taxon>
        <taxon>rosids</taxon>
        <taxon>malvids</taxon>
        <taxon>Brassicales</taxon>
        <taxon>Brassicaceae</taxon>
        <taxon>Brassiceae</taxon>
        <taxon>Brassica</taxon>
    </lineage>
</organism>
<evidence type="ECO:0000256" key="1">
    <source>
        <dbReference type="ARBA" id="ARBA00022801"/>
    </source>
</evidence>
<protein>
    <recommendedName>
        <fullName evidence="2">RNase III domain-containing protein</fullName>
    </recommendedName>
</protein>
<dbReference type="GO" id="GO:0003723">
    <property type="term" value="F:RNA binding"/>
    <property type="evidence" value="ECO:0007669"/>
    <property type="project" value="TreeGrafter"/>
</dbReference>
<dbReference type="SUPFAM" id="SSF69065">
    <property type="entry name" value="RNase III domain-like"/>
    <property type="match status" value="1"/>
</dbReference>
<dbReference type="EMBL" id="QGKY02000246">
    <property type="protein sequence ID" value="KAF2587293.1"/>
    <property type="molecule type" value="Genomic_DNA"/>
</dbReference>
<dbReference type="CDD" id="cd00593">
    <property type="entry name" value="RIBOc"/>
    <property type="match status" value="1"/>
</dbReference>
<dbReference type="PANTHER" id="PTHR14950">
    <property type="entry name" value="DICER-RELATED"/>
    <property type="match status" value="1"/>
</dbReference>
<sequence>MGTQLPNADTESLQRLLNLSLGVNDNNTENVNSSQPANSIGTDQPLGIEFVEKILNYEFKDKNLLLQAFTDASFDENCVSYERLEFLGDTVLNMIVTKYLYFRYEDATPGSLTRLRAFNVDREKLARVAVKYNLHRYLRHKKPLLEDQVSLFLT</sequence>
<dbReference type="InterPro" id="IPR036389">
    <property type="entry name" value="RNase_III_sf"/>
</dbReference>
<dbReference type="Proteomes" id="UP000712281">
    <property type="component" value="Unassembled WGS sequence"/>
</dbReference>
<dbReference type="GO" id="GO:0005737">
    <property type="term" value="C:cytoplasm"/>
    <property type="evidence" value="ECO:0007669"/>
    <property type="project" value="TreeGrafter"/>
</dbReference>